<dbReference type="CDD" id="cd11614">
    <property type="entry name" value="SAF_CpaB_FlgA_like"/>
    <property type="match status" value="1"/>
</dbReference>
<accession>A0A6J5YIR9</accession>
<keyword evidence="1" id="KW-0472">Membrane</keyword>
<gene>
    <name evidence="2" type="ORF">UFOPK3820_00098</name>
</gene>
<proteinExistence type="predicted"/>
<dbReference type="AlphaFoldDB" id="A0A6J5YIR9"/>
<evidence type="ECO:0000313" key="2">
    <source>
        <dbReference type="EMBL" id="CAB4330211.1"/>
    </source>
</evidence>
<organism evidence="2">
    <name type="scientific">freshwater metagenome</name>
    <dbReference type="NCBI Taxonomy" id="449393"/>
    <lineage>
        <taxon>unclassified sequences</taxon>
        <taxon>metagenomes</taxon>
        <taxon>ecological metagenomes</taxon>
    </lineage>
</organism>
<feature type="transmembrane region" description="Helical" evidence="1">
    <location>
        <begin position="12"/>
        <end position="32"/>
    </location>
</feature>
<reference evidence="2" key="1">
    <citation type="submission" date="2020-05" db="EMBL/GenBank/DDBJ databases">
        <authorList>
            <person name="Chiriac C."/>
            <person name="Salcher M."/>
            <person name="Ghai R."/>
            <person name="Kavagutti S V."/>
        </authorList>
    </citation>
    <scope>NUCLEOTIDE SEQUENCE</scope>
</reference>
<dbReference type="EMBL" id="CAESAB010000002">
    <property type="protein sequence ID" value="CAB4330211.1"/>
    <property type="molecule type" value="Genomic_DNA"/>
</dbReference>
<keyword evidence="1" id="KW-0812">Transmembrane</keyword>
<protein>
    <submittedName>
        <fullName evidence="2">Unannotated protein</fullName>
    </submittedName>
</protein>
<name>A0A6J5YIR9_9ZZZZ</name>
<sequence>MAPKKKRNARLTISVALFIAALVASFLMSYVANKDEKYWVALLPIAAGTQIQQSDLGFVNVSLGSSWDRYISSKFTPIGAYSHRAIAAGEILFSDSISTKALSTLNEQVSVSVRAVDIPQQVGIGESVSIFQVHDQKNGEKSIEPSLILRDAFVVSIDRKGSNFGGETALTISVRHELVSELLAATTRGRLVAVRTHE</sequence>
<evidence type="ECO:0000256" key="1">
    <source>
        <dbReference type="SAM" id="Phobius"/>
    </source>
</evidence>
<keyword evidence="1" id="KW-1133">Transmembrane helix</keyword>